<sequence length="587" mass="65019">MTIHSLVIQKLLSTNAHIGRRVAAHHLKKYTYGIRNATAIFDCDKTLIALRNATHFISLLASQDARFMFINTNPLFDEIVDQMTAKIGTRNPGYWRMGGFLTNNSSPKVFRSRNKKVTFGPTQLPDCVVVIDTERKSSVLVEAERLQVPIVALVDSSMPWESFRKITYPVPANDSVQFVYLFCNIITKCILLEQKKLKAFKGGVFKEDPIAQEKAQEIEQNKSKIDSSIDEVLVVPLESLAPISEDVMETKKLLDKLVVVKLNGALGTDLGFNGPKSAIEVRNGLTFLDITVSQIESLNSKYGCNVPLLLMNTIQTETDTQKVLEKYSKSKIEVHSLSLPTQEESFGGQSSGNRLYPPDSGAMFLSLMKGGTLDELLLQGKEYAFVVDSDNVAAVVDPKILNHLMQNNIEYCMEVTPTTSVDTKDSMVNSCSGKFKLEDIVQNPDKHSVEKFRYLDTRNLWVNLKAIKGLVDTNLLKIENLSTSKDVGNDQILLQETAAGSAIQAFDNAIAVNVPQSRLLRMNATSDLIRLQSSIIGLESLKVTGDVWFGADITLKGRVSIVAKPGMELEIPDVVIENEEISDPAEV</sequence>
<dbReference type="SUPFAM" id="SSF53448">
    <property type="entry name" value="Nucleotide-diphospho-sugar transferases"/>
    <property type="match status" value="1"/>
</dbReference>
<gene>
    <name evidence="9" type="ORF">CFOL_v3_01031</name>
</gene>
<dbReference type="PRINTS" id="PR00395">
    <property type="entry name" value="RIBOSOMALS2"/>
</dbReference>
<dbReference type="GO" id="GO:0006412">
    <property type="term" value="P:translation"/>
    <property type="evidence" value="ECO:0007669"/>
    <property type="project" value="InterPro"/>
</dbReference>
<dbReference type="PANTHER" id="PTHR43511">
    <property type="match status" value="1"/>
</dbReference>
<dbReference type="InterPro" id="IPR001865">
    <property type="entry name" value="Ribosomal_uS2"/>
</dbReference>
<dbReference type="PROSITE" id="PS00962">
    <property type="entry name" value="RIBOSOMAL_S2_1"/>
    <property type="match status" value="1"/>
</dbReference>
<dbReference type="GO" id="GO:0003735">
    <property type="term" value="F:structural constituent of ribosome"/>
    <property type="evidence" value="ECO:0007669"/>
    <property type="project" value="InterPro"/>
</dbReference>
<evidence type="ECO:0000256" key="3">
    <source>
        <dbReference type="ARBA" id="ARBA00012415"/>
    </source>
</evidence>
<evidence type="ECO:0000256" key="4">
    <source>
        <dbReference type="ARBA" id="ARBA00022679"/>
    </source>
</evidence>
<comment type="similarity">
    <text evidence="2">Belongs to the UDPGP type 1 family.</text>
</comment>
<reference evidence="10" key="1">
    <citation type="submission" date="2016-04" db="EMBL/GenBank/DDBJ databases">
        <title>Cephalotus genome sequencing.</title>
        <authorList>
            <person name="Fukushima K."/>
            <person name="Hasebe M."/>
            <person name="Fang X."/>
        </authorList>
    </citation>
    <scope>NUCLEOTIDE SEQUENCE [LARGE SCALE GENOMIC DNA]</scope>
    <source>
        <strain evidence="10">cv. St1</strain>
    </source>
</reference>
<keyword evidence="5" id="KW-0548">Nucleotidyltransferase</keyword>
<evidence type="ECO:0000256" key="2">
    <source>
        <dbReference type="ARBA" id="ARBA00010401"/>
    </source>
</evidence>
<comment type="catalytic activity">
    <reaction evidence="8">
        <text>alpha-D-glucose 1-phosphate + UTP + H(+) = UDP-alpha-D-glucose + diphosphate</text>
        <dbReference type="Rhea" id="RHEA:19889"/>
        <dbReference type="ChEBI" id="CHEBI:15378"/>
        <dbReference type="ChEBI" id="CHEBI:33019"/>
        <dbReference type="ChEBI" id="CHEBI:46398"/>
        <dbReference type="ChEBI" id="CHEBI:58601"/>
        <dbReference type="ChEBI" id="CHEBI:58885"/>
        <dbReference type="EC" id="2.7.7.9"/>
    </reaction>
</comment>
<dbReference type="GO" id="GO:0003983">
    <property type="term" value="F:UTP:glucose-1-phosphate uridylyltransferase activity"/>
    <property type="evidence" value="ECO:0007669"/>
    <property type="project" value="UniProtKB-EC"/>
</dbReference>
<keyword evidence="7" id="KW-0687">Ribonucleoprotein</keyword>
<dbReference type="CDD" id="cd01425">
    <property type="entry name" value="RPS2"/>
    <property type="match status" value="1"/>
</dbReference>
<dbReference type="InterPro" id="IPR016267">
    <property type="entry name" value="UDPGP_trans"/>
</dbReference>
<evidence type="ECO:0000256" key="1">
    <source>
        <dbReference type="ARBA" id="ARBA00006242"/>
    </source>
</evidence>
<dbReference type="Gene3D" id="3.90.550.10">
    <property type="entry name" value="Spore Coat Polysaccharide Biosynthesis Protein SpsA, Chain A"/>
    <property type="match status" value="1"/>
</dbReference>
<dbReference type="Pfam" id="PF00318">
    <property type="entry name" value="Ribosomal_S2"/>
    <property type="match status" value="2"/>
</dbReference>
<organism evidence="9 10">
    <name type="scientific">Cephalotus follicularis</name>
    <name type="common">Albany pitcher plant</name>
    <dbReference type="NCBI Taxonomy" id="3775"/>
    <lineage>
        <taxon>Eukaryota</taxon>
        <taxon>Viridiplantae</taxon>
        <taxon>Streptophyta</taxon>
        <taxon>Embryophyta</taxon>
        <taxon>Tracheophyta</taxon>
        <taxon>Spermatophyta</taxon>
        <taxon>Magnoliopsida</taxon>
        <taxon>eudicotyledons</taxon>
        <taxon>Gunneridae</taxon>
        <taxon>Pentapetalae</taxon>
        <taxon>rosids</taxon>
        <taxon>fabids</taxon>
        <taxon>Oxalidales</taxon>
        <taxon>Cephalotaceae</taxon>
        <taxon>Cephalotus</taxon>
    </lineage>
</organism>
<dbReference type="InterPro" id="IPR018130">
    <property type="entry name" value="Ribosomal_uS2_CS"/>
</dbReference>
<dbReference type="OrthoDB" id="932129at2759"/>
<evidence type="ECO:0000313" key="10">
    <source>
        <dbReference type="Proteomes" id="UP000187406"/>
    </source>
</evidence>
<comment type="caution">
    <text evidence="9">The sequence shown here is derived from an EMBL/GenBank/DDBJ whole genome shotgun (WGS) entry which is preliminary data.</text>
</comment>
<dbReference type="Gene3D" id="3.40.50.10490">
    <property type="entry name" value="Glucose-6-phosphate isomerase like protein, domain 1"/>
    <property type="match status" value="1"/>
</dbReference>
<dbReference type="GO" id="GO:0005840">
    <property type="term" value="C:ribosome"/>
    <property type="evidence" value="ECO:0007669"/>
    <property type="project" value="UniProtKB-KW"/>
</dbReference>
<keyword evidence="4" id="KW-0808">Transferase</keyword>
<dbReference type="Pfam" id="PF01704">
    <property type="entry name" value="UDPGP"/>
    <property type="match status" value="1"/>
</dbReference>
<dbReference type="SUPFAM" id="SSF52313">
    <property type="entry name" value="Ribosomal protein S2"/>
    <property type="match status" value="1"/>
</dbReference>
<evidence type="ECO:0000256" key="6">
    <source>
        <dbReference type="ARBA" id="ARBA00022980"/>
    </source>
</evidence>
<dbReference type="STRING" id="3775.A0A1Q3AP73"/>
<evidence type="ECO:0000256" key="5">
    <source>
        <dbReference type="ARBA" id="ARBA00022695"/>
    </source>
</evidence>
<name>A0A1Q3AP73_CEPFO</name>
<accession>A0A1Q3AP73</accession>
<dbReference type="GO" id="GO:1990904">
    <property type="term" value="C:ribonucleoprotein complex"/>
    <property type="evidence" value="ECO:0007669"/>
    <property type="project" value="UniProtKB-KW"/>
</dbReference>
<evidence type="ECO:0000256" key="7">
    <source>
        <dbReference type="ARBA" id="ARBA00023274"/>
    </source>
</evidence>
<keyword evidence="6" id="KW-0689">Ribosomal protein</keyword>
<dbReference type="InterPro" id="IPR023591">
    <property type="entry name" value="Ribosomal_uS2_flav_dom_sf"/>
</dbReference>
<proteinExistence type="inferred from homology"/>
<dbReference type="EC" id="2.7.7.9" evidence="3"/>
<evidence type="ECO:0000256" key="8">
    <source>
        <dbReference type="ARBA" id="ARBA00048128"/>
    </source>
</evidence>
<comment type="similarity">
    <text evidence="1">Belongs to the universal ribosomal protein uS2 family.</text>
</comment>
<dbReference type="AlphaFoldDB" id="A0A1Q3AP73"/>
<dbReference type="InterPro" id="IPR029044">
    <property type="entry name" value="Nucleotide-diphossugar_trans"/>
</dbReference>
<protein>
    <recommendedName>
        <fullName evidence="3">UTP--glucose-1-phosphate uridylyltransferase</fullName>
        <ecNumber evidence="3">2.7.7.9</ecNumber>
    </recommendedName>
</protein>
<keyword evidence="10" id="KW-1185">Reference proteome</keyword>
<dbReference type="Proteomes" id="UP000187406">
    <property type="component" value="Unassembled WGS sequence"/>
</dbReference>
<dbReference type="InterPro" id="IPR002618">
    <property type="entry name" value="UDPGP_fam"/>
</dbReference>
<evidence type="ECO:0000313" key="9">
    <source>
        <dbReference type="EMBL" id="GAV57494.1"/>
    </source>
</evidence>
<dbReference type="InParanoid" id="A0A1Q3AP73"/>
<dbReference type="EMBL" id="BDDD01000033">
    <property type="protein sequence ID" value="GAV57494.1"/>
    <property type="molecule type" value="Genomic_DNA"/>
</dbReference>
<dbReference type="GO" id="GO:0006011">
    <property type="term" value="P:UDP-alpha-D-glucose metabolic process"/>
    <property type="evidence" value="ECO:0007669"/>
    <property type="project" value="InterPro"/>
</dbReference>